<protein>
    <recommendedName>
        <fullName evidence="2">DUF4378 domain-containing protein</fullName>
    </recommendedName>
</protein>
<dbReference type="InterPro" id="IPR025486">
    <property type="entry name" value="DUF4378"/>
</dbReference>
<dbReference type="PANTHER" id="PTHR37613">
    <property type="entry name" value="DUF4378 DOMAIN PROTEIN"/>
    <property type="match status" value="1"/>
</dbReference>
<dbReference type="Pfam" id="PF14309">
    <property type="entry name" value="DUF4378"/>
    <property type="match status" value="1"/>
</dbReference>
<evidence type="ECO:0000259" key="2">
    <source>
        <dbReference type="Pfam" id="PF14309"/>
    </source>
</evidence>
<dbReference type="OrthoDB" id="691329at2759"/>
<organism evidence="3 4">
    <name type="scientific">Cinnamomum micranthum f. kanehirae</name>
    <dbReference type="NCBI Taxonomy" id="337451"/>
    <lineage>
        <taxon>Eukaryota</taxon>
        <taxon>Viridiplantae</taxon>
        <taxon>Streptophyta</taxon>
        <taxon>Embryophyta</taxon>
        <taxon>Tracheophyta</taxon>
        <taxon>Spermatophyta</taxon>
        <taxon>Magnoliopsida</taxon>
        <taxon>Magnoliidae</taxon>
        <taxon>Laurales</taxon>
        <taxon>Lauraceae</taxon>
        <taxon>Cinnamomum</taxon>
    </lineage>
</organism>
<comment type="caution">
    <text evidence="3">The sequence shown here is derived from an EMBL/GenBank/DDBJ whole genome shotgun (WGS) entry which is preliminary data.</text>
</comment>
<evidence type="ECO:0000313" key="4">
    <source>
        <dbReference type="Proteomes" id="UP000283530"/>
    </source>
</evidence>
<gene>
    <name evidence="3" type="ORF">CKAN_00644500</name>
</gene>
<dbReference type="Proteomes" id="UP000283530">
    <property type="component" value="Unassembled WGS sequence"/>
</dbReference>
<keyword evidence="4" id="KW-1185">Reference proteome</keyword>
<accession>A0A443NHD5</accession>
<dbReference type="AlphaFoldDB" id="A0A443NHD5"/>
<feature type="domain" description="DUF4378" evidence="2">
    <location>
        <begin position="242"/>
        <end position="343"/>
    </location>
</feature>
<reference evidence="3 4" key="1">
    <citation type="journal article" date="2019" name="Nat. Plants">
        <title>Stout camphor tree genome fills gaps in understanding of flowering plant genome evolution.</title>
        <authorList>
            <person name="Chaw S.M."/>
            <person name="Liu Y.C."/>
            <person name="Wu Y.W."/>
            <person name="Wang H.Y."/>
            <person name="Lin C.I."/>
            <person name="Wu C.S."/>
            <person name="Ke H.M."/>
            <person name="Chang L.Y."/>
            <person name="Hsu C.Y."/>
            <person name="Yang H.T."/>
            <person name="Sudianto E."/>
            <person name="Hsu M.H."/>
            <person name="Wu K.P."/>
            <person name="Wang L.N."/>
            <person name="Leebens-Mack J.H."/>
            <person name="Tsai I.J."/>
        </authorList>
    </citation>
    <scope>NUCLEOTIDE SEQUENCE [LARGE SCALE GENOMIC DNA]</scope>
    <source>
        <strain evidence="4">cv. Chaw 1501</strain>
        <tissue evidence="3">Young leaves</tissue>
    </source>
</reference>
<feature type="compositionally biased region" description="Basic residues" evidence="1">
    <location>
        <begin position="46"/>
        <end position="55"/>
    </location>
</feature>
<evidence type="ECO:0000313" key="3">
    <source>
        <dbReference type="EMBL" id="RWR77940.1"/>
    </source>
</evidence>
<proteinExistence type="predicted"/>
<dbReference type="PANTHER" id="PTHR37613:SF4">
    <property type="entry name" value="DUF4378 DOMAIN-CONTAINING PROTEIN"/>
    <property type="match status" value="1"/>
</dbReference>
<name>A0A443NHD5_9MAGN</name>
<feature type="region of interest" description="Disordered" evidence="1">
    <location>
        <begin position="41"/>
        <end position="68"/>
    </location>
</feature>
<evidence type="ECO:0000256" key="1">
    <source>
        <dbReference type="SAM" id="MobiDB-lite"/>
    </source>
</evidence>
<sequence>MASLPKPAPVRRLHELLKEKQEPFLLDVYLLEKGYSKKCSHSETRNRHHLGKSCKKQSSCGSNSRKEALPKSSNLLKSVLTRLVSGKNSRTLNCIGKAYDDGRFDTFSDVSGIWKMTQGAELNRLSFGSGRLDSSPSPENALSASEGHRALKLCPSKEEVTSTLLLLFSVKPSCLKHFSLAVQPKDMQKESTSTSSLNLPREVIEDSMLSASLWDLIMNLMKEKLGLELLGSAFYFQYMKTKRILQRTKQLLFDCVMSEVVENHGIQSRRWNFHKYLGPEMLGKIICDKILSWSKRDGDVANVTQLLESDFKDFSKQWNHFQPQIKEIAIELGDGIFENIIDDTVTDLLDLLN</sequence>
<dbReference type="EMBL" id="QPKB01000002">
    <property type="protein sequence ID" value="RWR77940.1"/>
    <property type="molecule type" value="Genomic_DNA"/>
</dbReference>